<feature type="region of interest" description="Disordered" evidence="1">
    <location>
        <begin position="42"/>
        <end position="72"/>
    </location>
</feature>
<dbReference type="RefSeq" id="WP_337678980.1">
    <property type="nucleotide sequence ID" value="NZ_JBBFKB010000102.1"/>
</dbReference>
<accession>A0AB35XV94</accession>
<organism evidence="2 3">
    <name type="scientific">Faecalibacterium taiwanense</name>
    <dbReference type="NCBI Taxonomy" id="3030638"/>
    <lineage>
        <taxon>Bacteria</taxon>
        <taxon>Bacillati</taxon>
        <taxon>Bacillota</taxon>
        <taxon>Clostridia</taxon>
        <taxon>Eubacteriales</taxon>
        <taxon>Oscillospiraceae</taxon>
        <taxon>Faecalibacterium</taxon>
    </lineage>
</organism>
<feature type="region of interest" description="Disordered" evidence="1">
    <location>
        <begin position="1"/>
        <end position="26"/>
    </location>
</feature>
<evidence type="ECO:0000313" key="3">
    <source>
        <dbReference type="Proteomes" id="UP001379600"/>
    </source>
</evidence>
<name>A0AB35XV94_9FIRM</name>
<reference evidence="2 3" key="1">
    <citation type="submission" date="2024-03" db="EMBL/GenBank/DDBJ databases">
        <authorList>
            <person name="Plomp N."/>
            <person name="Harmsen H.J."/>
        </authorList>
    </citation>
    <scope>NUCLEOTIDE SEQUENCE [LARGE SCALE GENOMIC DNA]</scope>
    <source>
        <strain evidence="2 3">HTF-76H</strain>
    </source>
</reference>
<feature type="compositionally biased region" description="Basic residues" evidence="1">
    <location>
        <begin position="60"/>
        <end position="72"/>
    </location>
</feature>
<dbReference type="EMBL" id="JBBFKC010000004">
    <property type="protein sequence ID" value="MEJ3690629.1"/>
    <property type="molecule type" value="Genomic_DNA"/>
</dbReference>
<evidence type="ECO:0008006" key="4">
    <source>
        <dbReference type="Google" id="ProtNLM"/>
    </source>
</evidence>
<comment type="caution">
    <text evidence="2">The sequence shown here is derived from an EMBL/GenBank/DDBJ whole genome shotgun (WGS) entry which is preliminary data.</text>
</comment>
<sequence length="72" mass="8221">MAITKEAEKLISQLENSPEGRKHGRDARAYAVDNWKIHTGEWEKPDGWKDPYAKLDKTAKAKPKTTKTKAKK</sequence>
<dbReference type="AlphaFoldDB" id="A0AB35XV94"/>
<gene>
    <name evidence="2" type="ORF">WF787_05220</name>
</gene>
<keyword evidence="3" id="KW-1185">Reference proteome</keyword>
<evidence type="ECO:0000313" key="2">
    <source>
        <dbReference type="EMBL" id="MEJ3690629.1"/>
    </source>
</evidence>
<proteinExistence type="predicted"/>
<evidence type="ECO:0000256" key="1">
    <source>
        <dbReference type="SAM" id="MobiDB-lite"/>
    </source>
</evidence>
<feature type="compositionally biased region" description="Basic and acidic residues" evidence="1">
    <location>
        <begin position="42"/>
        <end position="59"/>
    </location>
</feature>
<dbReference type="Proteomes" id="UP001379600">
    <property type="component" value="Unassembled WGS sequence"/>
</dbReference>
<protein>
    <recommendedName>
        <fullName evidence="4">Transcriptional regulator</fullName>
    </recommendedName>
</protein>